<comment type="caution">
    <text evidence="1">The sequence shown here is derived from an EMBL/GenBank/DDBJ whole genome shotgun (WGS) entry which is preliminary data.</text>
</comment>
<organism evidence="1 2">
    <name type="scientific">Aldrovandia affinis</name>
    <dbReference type="NCBI Taxonomy" id="143900"/>
    <lineage>
        <taxon>Eukaryota</taxon>
        <taxon>Metazoa</taxon>
        <taxon>Chordata</taxon>
        <taxon>Craniata</taxon>
        <taxon>Vertebrata</taxon>
        <taxon>Euteleostomi</taxon>
        <taxon>Actinopterygii</taxon>
        <taxon>Neopterygii</taxon>
        <taxon>Teleostei</taxon>
        <taxon>Notacanthiformes</taxon>
        <taxon>Halosauridae</taxon>
        <taxon>Aldrovandia</taxon>
    </lineage>
</organism>
<protein>
    <submittedName>
        <fullName evidence="1">Uncharacterized protein</fullName>
    </submittedName>
</protein>
<evidence type="ECO:0000313" key="2">
    <source>
        <dbReference type="Proteomes" id="UP001221898"/>
    </source>
</evidence>
<dbReference type="Proteomes" id="UP001221898">
    <property type="component" value="Unassembled WGS sequence"/>
</dbReference>
<dbReference type="EMBL" id="JAINUG010000232">
    <property type="protein sequence ID" value="KAJ8386213.1"/>
    <property type="molecule type" value="Genomic_DNA"/>
</dbReference>
<proteinExistence type="predicted"/>
<name>A0AAD7RKY6_9TELE</name>
<dbReference type="AlphaFoldDB" id="A0AAD7RKY6"/>
<sequence length="101" mass="11328">MSRRPRCRRGDALNEDFRGAAAEKSREIPRGRAGLLLVAAGRRLPRLERRRALCRRWAETDRSLSLSVARPGKMVADEMRVFGARRVTGEGGGDEEQAVPR</sequence>
<keyword evidence="2" id="KW-1185">Reference proteome</keyword>
<accession>A0AAD7RKY6</accession>
<gene>
    <name evidence="1" type="ORF">AAFF_G00175330</name>
</gene>
<evidence type="ECO:0000313" key="1">
    <source>
        <dbReference type="EMBL" id="KAJ8386213.1"/>
    </source>
</evidence>
<reference evidence="1" key="1">
    <citation type="journal article" date="2023" name="Science">
        <title>Genome structures resolve the early diversification of teleost fishes.</title>
        <authorList>
            <person name="Parey E."/>
            <person name="Louis A."/>
            <person name="Montfort J."/>
            <person name="Bouchez O."/>
            <person name="Roques C."/>
            <person name="Iampietro C."/>
            <person name="Lluch J."/>
            <person name="Castinel A."/>
            <person name="Donnadieu C."/>
            <person name="Desvignes T."/>
            <person name="Floi Bucao C."/>
            <person name="Jouanno E."/>
            <person name="Wen M."/>
            <person name="Mejri S."/>
            <person name="Dirks R."/>
            <person name="Jansen H."/>
            <person name="Henkel C."/>
            <person name="Chen W.J."/>
            <person name="Zahm M."/>
            <person name="Cabau C."/>
            <person name="Klopp C."/>
            <person name="Thompson A.W."/>
            <person name="Robinson-Rechavi M."/>
            <person name="Braasch I."/>
            <person name="Lecointre G."/>
            <person name="Bobe J."/>
            <person name="Postlethwait J.H."/>
            <person name="Berthelot C."/>
            <person name="Roest Crollius H."/>
            <person name="Guiguen Y."/>
        </authorList>
    </citation>
    <scope>NUCLEOTIDE SEQUENCE</scope>
    <source>
        <strain evidence="1">NC1722</strain>
    </source>
</reference>